<sequence length="623" mass="70505">MTMPRKLYKRFGVDYYEIDEQQFLNPGLLIDMLVNNKTSGSASSVCKTGVFVARLSVPTLSEAYVEQVKNLATKDVDFEEFKPLMVKRMPRWREAGFYAVTTETEGTTTAEKRTLRNLRKQFRREFLNVDFGNPQKSNLEQVLDTSGVGPCIDAFYARLQRLNSPILYAANMDLTTLGEDLGVSVDLKISSGASMSEMDSLIKFLGTENSDYPGINRPTVYVGSEASLFQCHREDVALQAINMHVAGAPKIWFVVPPKYFTAFTKVLEKLGLKTEERLCASVLQHKFFFLDPRILLAEKIPVHTIIQRPGDIVFLLPNAVQFGFNLGWNVSEAVNCCSKTYCFPGMLALQLCHCPVVSGIQHDFDITRILRKAEIPEDMIALYLRNKLVSISSQFRLLHPELHPEMGIPGDSPLRNDHLLGENVEEDEVGKLWVDLTMASEEDDDRWLGGFDEIQLDEEDDEVVDRPKGTRRRPTCQHDTKKSAPKNGRGAVESHVRQKHTAQLVNLKRASEEDDDRWLGGLDEIQLDEEDDEVVDRPKGTHRCPACQHDTKRGGPKAGREAVESHVRQKHTAQFANIMAKYERLYTKRPRLDSAFECDVCKKQYSTQSSLNRHVRSTAACQA</sequence>
<feature type="region of interest" description="Disordered" evidence="2">
    <location>
        <begin position="459"/>
        <end position="499"/>
    </location>
</feature>
<dbReference type="SUPFAM" id="SSF51197">
    <property type="entry name" value="Clavaminate synthase-like"/>
    <property type="match status" value="1"/>
</dbReference>
<comment type="caution">
    <text evidence="5">The sequence shown here is derived from an EMBL/GenBank/DDBJ whole genome shotgun (WGS) entry which is preliminary data.</text>
</comment>
<dbReference type="SMART" id="SM00558">
    <property type="entry name" value="JmjC"/>
    <property type="match status" value="1"/>
</dbReference>
<reference evidence="5" key="1">
    <citation type="submission" date="2021-07" db="EMBL/GenBank/DDBJ databases">
        <authorList>
            <person name="Catto M.A."/>
            <person name="Jacobson A."/>
            <person name="Kennedy G."/>
            <person name="Labadie P."/>
            <person name="Hunt B.G."/>
            <person name="Srinivasan R."/>
        </authorList>
    </citation>
    <scope>NUCLEOTIDE SEQUENCE</scope>
    <source>
        <strain evidence="5">PL_HMW_Pooled</strain>
        <tissue evidence="5">Head</tissue>
    </source>
</reference>
<protein>
    <submittedName>
        <fullName evidence="5">Lysine-specific demethylase 4A</fullName>
    </submittedName>
</protein>
<dbReference type="InterPro" id="IPR003347">
    <property type="entry name" value="JmjC_dom"/>
</dbReference>
<evidence type="ECO:0000259" key="4">
    <source>
        <dbReference type="PROSITE" id="PS51184"/>
    </source>
</evidence>
<accession>A0AAE1LHS3</accession>
<dbReference type="GO" id="GO:0051864">
    <property type="term" value="F:histone H3K36 demethylase activity"/>
    <property type="evidence" value="ECO:0007669"/>
    <property type="project" value="TreeGrafter"/>
</dbReference>
<keyword evidence="1" id="KW-0863">Zinc-finger</keyword>
<name>A0AAE1LHS3_9NEOP</name>
<dbReference type="PANTHER" id="PTHR10694:SF7">
    <property type="entry name" value="[HISTONE H3]-TRIMETHYL-L-LYSINE(9) DEMETHYLASE"/>
    <property type="match status" value="1"/>
</dbReference>
<dbReference type="Gene3D" id="2.60.120.650">
    <property type="entry name" value="Cupin"/>
    <property type="match status" value="1"/>
</dbReference>
<dbReference type="InterPro" id="IPR013087">
    <property type="entry name" value="Znf_C2H2_type"/>
</dbReference>
<evidence type="ECO:0000313" key="5">
    <source>
        <dbReference type="EMBL" id="KAK3920691.1"/>
    </source>
</evidence>
<dbReference type="GO" id="GO:0000785">
    <property type="term" value="C:chromatin"/>
    <property type="evidence" value="ECO:0007669"/>
    <property type="project" value="TreeGrafter"/>
</dbReference>
<dbReference type="Gene3D" id="3.30.160.60">
    <property type="entry name" value="Classic Zinc Finger"/>
    <property type="match status" value="1"/>
</dbReference>
<dbReference type="GO" id="GO:0008270">
    <property type="term" value="F:zinc ion binding"/>
    <property type="evidence" value="ECO:0007669"/>
    <property type="project" value="UniProtKB-KW"/>
</dbReference>
<keyword evidence="1" id="KW-0479">Metal-binding</keyword>
<keyword evidence="1" id="KW-0862">Zinc</keyword>
<organism evidence="5 6">
    <name type="scientific">Frankliniella fusca</name>
    <dbReference type="NCBI Taxonomy" id="407009"/>
    <lineage>
        <taxon>Eukaryota</taxon>
        <taxon>Metazoa</taxon>
        <taxon>Ecdysozoa</taxon>
        <taxon>Arthropoda</taxon>
        <taxon>Hexapoda</taxon>
        <taxon>Insecta</taxon>
        <taxon>Pterygota</taxon>
        <taxon>Neoptera</taxon>
        <taxon>Paraneoptera</taxon>
        <taxon>Thysanoptera</taxon>
        <taxon>Terebrantia</taxon>
        <taxon>Thripoidea</taxon>
        <taxon>Thripidae</taxon>
        <taxon>Frankliniella</taxon>
    </lineage>
</organism>
<dbReference type="PANTHER" id="PTHR10694">
    <property type="entry name" value="LYSINE-SPECIFIC DEMETHYLASE"/>
    <property type="match status" value="1"/>
</dbReference>
<dbReference type="Proteomes" id="UP001219518">
    <property type="component" value="Unassembled WGS sequence"/>
</dbReference>
<dbReference type="GO" id="GO:0005634">
    <property type="term" value="C:nucleus"/>
    <property type="evidence" value="ECO:0007669"/>
    <property type="project" value="TreeGrafter"/>
</dbReference>
<feature type="domain" description="C2H2-type" evidence="3">
    <location>
        <begin position="596"/>
        <end position="623"/>
    </location>
</feature>
<dbReference type="GO" id="GO:0010468">
    <property type="term" value="P:regulation of gene expression"/>
    <property type="evidence" value="ECO:0007669"/>
    <property type="project" value="TreeGrafter"/>
</dbReference>
<dbReference type="PROSITE" id="PS50157">
    <property type="entry name" value="ZINC_FINGER_C2H2_2"/>
    <property type="match status" value="1"/>
</dbReference>
<dbReference type="AlphaFoldDB" id="A0AAE1LHS3"/>
<evidence type="ECO:0000313" key="6">
    <source>
        <dbReference type="Proteomes" id="UP001219518"/>
    </source>
</evidence>
<dbReference type="Pfam" id="PF02373">
    <property type="entry name" value="JmjC"/>
    <property type="match status" value="1"/>
</dbReference>
<dbReference type="GO" id="GO:0032454">
    <property type="term" value="F:histone H3K9 demethylase activity"/>
    <property type="evidence" value="ECO:0007669"/>
    <property type="project" value="TreeGrafter"/>
</dbReference>
<gene>
    <name evidence="5" type="ORF">KUF71_009948</name>
</gene>
<evidence type="ECO:0000256" key="2">
    <source>
        <dbReference type="SAM" id="MobiDB-lite"/>
    </source>
</evidence>
<keyword evidence="6" id="KW-1185">Reference proteome</keyword>
<dbReference type="EMBL" id="JAHWGI010001016">
    <property type="protein sequence ID" value="KAK3920691.1"/>
    <property type="molecule type" value="Genomic_DNA"/>
</dbReference>
<reference evidence="5" key="2">
    <citation type="journal article" date="2023" name="BMC Genomics">
        <title>Pest status, molecular evolution, and epigenetic factors derived from the genome assembly of Frankliniella fusca, a thysanopteran phytovirus vector.</title>
        <authorList>
            <person name="Catto M.A."/>
            <person name="Labadie P.E."/>
            <person name="Jacobson A.L."/>
            <person name="Kennedy G.G."/>
            <person name="Srinivasan R."/>
            <person name="Hunt B.G."/>
        </authorList>
    </citation>
    <scope>NUCLEOTIDE SEQUENCE</scope>
    <source>
        <strain evidence="5">PL_HMW_Pooled</strain>
    </source>
</reference>
<proteinExistence type="predicted"/>
<evidence type="ECO:0000256" key="1">
    <source>
        <dbReference type="PROSITE-ProRule" id="PRU00042"/>
    </source>
</evidence>
<dbReference type="PROSITE" id="PS51184">
    <property type="entry name" value="JMJC"/>
    <property type="match status" value="1"/>
</dbReference>
<evidence type="ECO:0000259" key="3">
    <source>
        <dbReference type="PROSITE" id="PS50157"/>
    </source>
</evidence>
<feature type="domain" description="JmjC" evidence="4">
    <location>
        <begin position="184"/>
        <end position="353"/>
    </location>
</feature>